<feature type="transmembrane region" description="Helical" evidence="1">
    <location>
        <begin position="6"/>
        <end position="23"/>
    </location>
</feature>
<sequence length="57" mass="6662">MSISATVIALFIFIAVIVGYVIHNKKRNPNEKLPLSDDVQKMYYDKYEQELKSQDKQ</sequence>
<dbReference type="EMBL" id="AECQ01000003">
    <property type="protein sequence ID" value="EFW25370.1"/>
    <property type="molecule type" value="Genomic_DNA"/>
</dbReference>
<dbReference type="RefSeq" id="WP_006524997.1">
    <property type="nucleotide sequence ID" value="NZ_GL637644.1"/>
</dbReference>
<reference evidence="2 3" key="1">
    <citation type="submission" date="2010-08" db="EMBL/GenBank/DDBJ databases">
        <authorList>
            <person name="Weinstock G."/>
            <person name="Sodergren E."/>
            <person name="Clifton S."/>
            <person name="Fulton L."/>
            <person name="Fulton B."/>
            <person name="Courtney L."/>
            <person name="Fronick C."/>
            <person name="Harrison M."/>
            <person name="Strong C."/>
            <person name="Farmer C."/>
            <person name="Delahaunty K."/>
            <person name="Markovic C."/>
            <person name="Hall O."/>
            <person name="Minx P."/>
            <person name="Tomlinson C."/>
            <person name="Mitreva M."/>
            <person name="Hou S."/>
            <person name="Chen J."/>
            <person name="Wollam A."/>
            <person name="Pepin K.H."/>
            <person name="Johnson M."/>
            <person name="Bhonagiri V."/>
            <person name="Zhang X."/>
            <person name="Suruliraj S."/>
            <person name="Warren W."/>
            <person name="Chinwalla A."/>
            <person name="Mardis E.R."/>
            <person name="Wilson R.K."/>
        </authorList>
    </citation>
    <scope>NUCLEOTIDE SEQUENCE [LARGE SCALE GENOMIC DNA]</scope>
    <source>
        <strain evidence="2 3">F0204</strain>
    </source>
</reference>
<keyword evidence="1" id="KW-0812">Transmembrane</keyword>
<evidence type="ECO:0000256" key="1">
    <source>
        <dbReference type="SAM" id="Phobius"/>
    </source>
</evidence>
<name>E7MKU5_9FIRM</name>
<comment type="caution">
    <text evidence="2">The sequence shown here is derived from an EMBL/GenBank/DDBJ whole genome shotgun (WGS) entry which is preliminary data.</text>
</comment>
<accession>E7MKU5</accession>
<dbReference type="HOGENOM" id="CLU_2994335_0_0_9"/>
<keyword evidence="1" id="KW-1133">Transmembrane helix</keyword>
<organism evidence="2 3">
    <name type="scientific">Solobacterium moorei F0204</name>
    <dbReference type="NCBI Taxonomy" id="706433"/>
    <lineage>
        <taxon>Bacteria</taxon>
        <taxon>Bacillati</taxon>
        <taxon>Bacillota</taxon>
        <taxon>Erysipelotrichia</taxon>
        <taxon>Erysipelotrichales</taxon>
        <taxon>Erysipelotrichaceae</taxon>
        <taxon>Solobacterium</taxon>
    </lineage>
</organism>
<keyword evidence="3" id="KW-1185">Reference proteome</keyword>
<evidence type="ECO:0000313" key="3">
    <source>
        <dbReference type="Proteomes" id="UP000004097"/>
    </source>
</evidence>
<keyword evidence="1" id="KW-0472">Membrane</keyword>
<dbReference type="Proteomes" id="UP000004097">
    <property type="component" value="Unassembled WGS sequence"/>
</dbReference>
<proteinExistence type="predicted"/>
<dbReference type="AlphaFoldDB" id="E7MKU5"/>
<protein>
    <submittedName>
        <fullName evidence="2">Uncharacterized protein</fullName>
    </submittedName>
</protein>
<evidence type="ECO:0000313" key="2">
    <source>
        <dbReference type="EMBL" id="EFW25370.1"/>
    </source>
</evidence>
<gene>
    <name evidence="2" type="ORF">HMPREF9430_00140</name>
</gene>